<dbReference type="InterPro" id="IPR038796">
    <property type="entry name" value="At1g76070-like"/>
</dbReference>
<proteinExistence type="predicted"/>
<dbReference type="EMBL" id="CAADRP010002118">
    <property type="protein sequence ID" value="VFU61577.1"/>
    <property type="molecule type" value="Genomic_DNA"/>
</dbReference>
<feature type="region of interest" description="Disordered" evidence="1">
    <location>
        <begin position="1"/>
        <end position="57"/>
    </location>
</feature>
<gene>
    <name evidence="2" type="ORF">SVIM_LOCUS294644</name>
    <name evidence="3" type="ORF">SVIM_LOCUS461119</name>
</gene>
<sequence length="267" mass="29255">MGKKGESKSSIFDCLPKASSPATLQSPPPSPRSPYRGFSGRVVSPVPHEARRKGNQGAISFLMGKKGKSKFSIFDCLPKAASPVTFQSPPPSPRSPHRGLSGRFVSLVPQEARRKGRGGSCDEREEPSSPKVSCTGKVNNKNKIKPQATRPESSPKPAVLKGKKQGLQPDTSRRSPPDADKGPSLVHMKRFPSSCSELKDFDWRAHDVSGMPDYSSYDDKNGDKEEVFIVVEVDEDIPTEPKKQVNLWKRRSMAHPGPLQLEKLSPC</sequence>
<reference evidence="2" key="1">
    <citation type="submission" date="2019-03" db="EMBL/GenBank/DDBJ databases">
        <authorList>
            <person name="Mank J."/>
            <person name="Almeida P."/>
        </authorList>
    </citation>
    <scope>NUCLEOTIDE SEQUENCE</scope>
    <source>
        <strain evidence="2">78183</strain>
    </source>
</reference>
<feature type="compositionally biased region" description="Basic and acidic residues" evidence="1">
    <location>
        <begin position="171"/>
        <end position="181"/>
    </location>
</feature>
<evidence type="ECO:0000313" key="2">
    <source>
        <dbReference type="EMBL" id="VFU46490.1"/>
    </source>
</evidence>
<dbReference type="AlphaFoldDB" id="A0A6N2MEP9"/>
<protein>
    <submittedName>
        <fullName evidence="2">Uncharacterized protein</fullName>
    </submittedName>
</protein>
<organism evidence="2">
    <name type="scientific">Salix viminalis</name>
    <name type="common">Common osier</name>
    <name type="synonym">Basket willow</name>
    <dbReference type="NCBI Taxonomy" id="40686"/>
    <lineage>
        <taxon>Eukaryota</taxon>
        <taxon>Viridiplantae</taxon>
        <taxon>Streptophyta</taxon>
        <taxon>Embryophyta</taxon>
        <taxon>Tracheophyta</taxon>
        <taxon>Spermatophyta</taxon>
        <taxon>Magnoliopsida</taxon>
        <taxon>eudicotyledons</taxon>
        <taxon>Gunneridae</taxon>
        <taxon>Pentapetalae</taxon>
        <taxon>rosids</taxon>
        <taxon>fabids</taxon>
        <taxon>Malpighiales</taxon>
        <taxon>Salicaceae</taxon>
        <taxon>Saliceae</taxon>
        <taxon>Salix</taxon>
    </lineage>
</organism>
<dbReference type="PANTHER" id="PTHR34779">
    <property type="entry name" value="OS09G0542900 PROTEIN"/>
    <property type="match status" value="1"/>
</dbReference>
<name>A0A6N2MEP9_SALVM</name>
<dbReference type="PANTHER" id="PTHR34779:SF3">
    <property type="entry name" value="SYRINGOLIDE-INDUCED PROTEIN 14-1-1"/>
    <property type="match status" value="1"/>
</dbReference>
<evidence type="ECO:0000313" key="3">
    <source>
        <dbReference type="EMBL" id="VFU61577.1"/>
    </source>
</evidence>
<evidence type="ECO:0000256" key="1">
    <source>
        <dbReference type="SAM" id="MobiDB-lite"/>
    </source>
</evidence>
<feature type="region of interest" description="Disordered" evidence="1">
    <location>
        <begin position="82"/>
        <end position="188"/>
    </location>
</feature>
<feature type="compositionally biased region" description="Polar residues" evidence="1">
    <location>
        <begin position="130"/>
        <end position="141"/>
    </location>
</feature>
<accession>A0A6N2MEP9</accession>
<dbReference type="EMBL" id="CAADRP010001641">
    <property type="protein sequence ID" value="VFU46490.1"/>
    <property type="molecule type" value="Genomic_DNA"/>
</dbReference>